<keyword evidence="1" id="KW-0812">Transmembrane</keyword>
<feature type="transmembrane region" description="Helical" evidence="1">
    <location>
        <begin position="21"/>
        <end position="40"/>
    </location>
</feature>
<dbReference type="AlphaFoldDB" id="A0A2S9CJH7"/>
<keyword evidence="1" id="KW-0472">Membrane</keyword>
<proteinExistence type="predicted"/>
<reference evidence="4 5" key="1">
    <citation type="submission" date="2017-09" db="EMBL/GenBank/DDBJ databases">
        <title>Genomic, metabolic, and phenotypic characteristics of bacterial isolates from the natural microbiome of the model nematode Caenorhabditis elegans.</title>
        <authorList>
            <person name="Zimmermann J."/>
            <person name="Obeng N."/>
            <person name="Yang W."/>
            <person name="Obeng O."/>
            <person name="Kissoyan K."/>
            <person name="Pees B."/>
            <person name="Dirksen P."/>
            <person name="Hoppner M."/>
            <person name="Franke A."/>
            <person name="Rosenstiel P."/>
            <person name="Leippe M."/>
            <person name="Dierking K."/>
            <person name="Kaleta C."/>
            <person name="Schulenburg H."/>
        </authorList>
    </citation>
    <scope>NUCLEOTIDE SEQUENCE [LARGE SCALE GENOMIC DNA]</scope>
    <source>
        <strain evidence="2 5">MYb25</strain>
        <strain evidence="3 4">MYb44</strain>
    </source>
</reference>
<sequence length="178" mass="20914">MSSNREKKLNKSDVRTGIWKFILSFVVLSVVSFACLFLFFKSYDIQREGISREAEAYKELMLRSDVLKDHIDDIYDKMNQLSINKVENEVFLRTSIMDNVRDAKNIMGKDSVQSFKHYAVLMKQIVPMMTLKAKIIEVEYQKKTVLRDLDECMGKIKVTNNELRKDPTRNFTGSKRRR</sequence>
<evidence type="ECO:0000313" key="4">
    <source>
        <dbReference type="Proteomes" id="UP000238325"/>
    </source>
</evidence>
<protein>
    <submittedName>
        <fullName evidence="2">Uncharacterized protein</fullName>
    </submittedName>
</protein>
<evidence type="ECO:0000313" key="3">
    <source>
        <dbReference type="EMBL" id="PRB87533.1"/>
    </source>
</evidence>
<dbReference type="EMBL" id="PCPP01000006">
    <property type="protein sequence ID" value="PRB80684.1"/>
    <property type="molecule type" value="Genomic_DNA"/>
</dbReference>
<keyword evidence="4" id="KW-1185">Reference proteome</keyword>
<evidence type="ECO:0000256" key="1">
    <source>
        <dbReference type="SAM" id="Phobius"/>
    </source>
</evidence>
<dbReference type="InterPro" id="IPR039449">
    <property type="entry name" value="TssO"/>
</dbReference>
<dbReference type="PROSITE" id="PS51257">
    <property type="entry name" value="PROKAR_LIPOPROTEIN"/>
    <property type="match status" value="1"/>
</dbReference>
<dbReference type="RefSeq" id="WP_105684437.1">
    <property type="nucleotide sequence ID" value="NZ_JBBGZD010000006.1"/>
</dbReference>
<accession>A0A2S9CJH7</accession>
<comment type="caution">
    <text evidence="2">The sequence shown here is derived from an EMBL/GenBank/DDBJ whole genome shotgun (WGS) entry which is preliminary data.</text>
</comment>
<evidence type="ECO:0000313" key="2">
    <source>
        <dbReference type="EMBL" id="PRB80684.1"/>
    </source>
</evidence>
<dbReference type="Proteomes" id="UP000238534">
    <property type="component" value="Unassembled WGS sequence"/>
</dbReference>
<gene>
    <name evidence="2" type="ORF">CQ022_20980</name>
    <name evidence="3" type="ORF">CQ033_20985</name>
</gene>
<dbReference type="OrthoDB" id="1273486at2"/>
<name>A0A2S9CJH7_CHRCI</name>
<dbReference type="EMBL" id="PCPH01000008">
    <property type="protein sequence ID" value="PRB87533.1"/>
    <property type="molecule type" value="Genomic_DNA"/>
</dbReference>
<evidence type="ECO:0000313" key="5">
    <source>
        <dbReference type="Proteomes" id="UP000238534"/>
    </source>
</evidence>
<organism evidence="2 5">
    <name type="scientific">Chryseobacterium culicis</name>
    <dbReference type="NCBI Taxonomy" id="680127"/>
    <lineage>
        <taxon>Bacteria</taxon>
        <taxon>Pseudomonadati</taxon>
        <taxon>Bacteroidota</taxon>
        <taxon>Flavobacteriia</taxon>
        <taxon>Flavobacteriales</taxon>
        <taxon>Weeksellaceae</taxon>
        <taxon>Chryseobacterium group</taxon>
        <taxon>Chryseobacterium</taxon>
    </lineage>
</organism>
<dbReference type="Proteomes" id="UP000238325">
    <property type="component" value="Unassembled WGS sequence"/>
</dbReference>
<keyword evidence="1" id="KW-1133">Transmembrane helix</keyword>
<dbReference type="Pfam" id="PF17561">
    <property type="entry name" value="TssO"/>
    <property type="match status" value="1"/>
</dbReference>